<accession>A0A1T2Z4U9</accession>
<dbReference type="Proteomes" id="UP000190965">
    <property type="component" value="Unassembled WGS sequence"/>
</dbReference>
<evidence type="ECO:0000313" key="1">
    <source>
        <dbReference type="EMBL" id="OPA99405.1"/>
    </source>
</evidence>
<sequence length="1529" mass="170465">MRAALKKITPLAMQRAAGKAPEEVRSADDSILESAIQRLVGGQPDDPFYKRFPNSVAHLLITPAHLDTPNVVNWLSDRGMKADIMQAARRKSLGSEVPKEVFTRLQNRYSELALANSQEASSVVSATIAILAESINALVEDHGTAGLITAAHHDLSDKLQGVENLLLGAHSSLEQQTPNQIVASALANNAAWLSDAFGDKARARSAFGQPLSPGDESVLRTVDRENLRVTVASNVFGKPDDAVTALVGADGNGKSWIFAQTWIHQPDQPLTVVLVPDDIQGRPSSEYCRDLLISMLLTQTGEIPTQEHKEVWLKELQNWQGQSDVPIPRVVVFMDGINQRESVDWVTFIDAMSELMVEIGGKLVFSCRQVFYRDFIENKLYSRVVRVKIPEWTDSELDELLNARGTSISALDTEVIRSLRNPRIFGVAATLFSTEQITAFGELSISRLLFEHIRSSAAEGAKRSDKQFKADICAHADNIVRRLEQQQRDDINEFHMRLLVNAGGEDQAITEQFVITSAGRFFEVLDEDPNKYLLKDEGLPLALGLSLVKTARDALRKNKSVEDALSNILEPIAALDRTGDILMGAILSAVLEESPLEIVRPLVRCFVTLQNINSVRYPEFRNLFSLNPKAFIAALEDASLSRDVVSNLSWLTDAADDLRGDEAFEIELSAGIHRWLNMYSLAPERGVFYPNTAEHAAERLKKTVEREQELSDAIESFSVTEQDFFSDMTQVDQGDYSRLSLLAFHALAGQPLAPYAKDLRNWCLSTSLNGGHQSPQGVFDDLLHFNLVDWEATRDALRECAAPLRQANVSKVGQWALIYVLRATGDSDDAKEVHAFVEALTKDQDRGGGWRRVEDYCATDPCDPSSEEPDNIEQTANDYRAINPAKLSCGRSVSLDDHFFSMAKPGLARFRPDAAVEALRSFADQVLRRAESEFRQAIYLLESHTVCLDDRVAKAYVEKAGEIAQAALNAGEDENNEAWVSSQHALLVAFAHMTGHEQFSALLKHPEDKTLLRDLCDLFLPIDEATLECSLDKALREGNQVTQFRILCFAEASETSLSANTIETVISLLESTHHHVRLSALSLMQAVAVPTLLVGLVKSGWSAALLDAVSHKTEILYGSLALVKAAEQGLISVEECLDRIALSAYEIFAERLGPDAALAISDRVNTAIFKAAEFQVTSNLPRIEQNINGRHWPEVVEVSEKKPQKEGLREQLERLADTSDAWYKRQQQNEDAFDRFERDLLKVGAQLIVQAVTIGLIRSIDRVAPVLVDSWHKHFLALDGQSFNNVHNIASLVAEAISKRNVDAGMALFERLKAGHPDVRVTLGRSKVELNAVCIWRAAESEEIKGACFARLDGIDNDHELAMEVLAAIEAQREHLIHDYVVDRRKRLEPAHRARATMVAGFSLDNDWAIETIDSLKDEHGFLHQAYVASKYAMDRHQWSRHWASKMRSATDPVELWRYSVLLSKIVDGRFNLTELYGETPNPLIKRFGSTLNRPIRNRISKWKGQRESKLFGMRTPDRTFITRSRVVD</sequence>
<comment type="caution">
    <text evidence="1">The sequence shown here is derived from an EMBL/GenBank/DDBJ whole genome shotgun (WGS) entry which is preliminary data.</text>
</comment>
<reference evidence="1 2" key="1">
    <citation type="submission" date="2016-12" db="EMBL/GenBank/DDBJ databases">
        <title>Draft genome sequences of seven strains of Pseudomonas fluorescens that produce 4-formylaminooxyvinylglycine.</title>
        <authorList>
            <person name="Okrent R.A."/>
            <person name="Manning V.A."/>
            <person name="Trippe K.M."/>
        </authorList>
    </citation>
    <scope>NUCLEOTIDE SEQUENCE [LARGE SCALE GENOMIC DNA]</scope>
    <source>
        <strain evidence="1 2">P5A</strain>
    </source>
</reference>
<proteinExistence type="predicted"/>
<gene>
    <name evidence="1" type="ORF">BFW87_04055</name>
</gene>
<dbReference type="EMBL" id="MSDF01000008">
    <property type="protein sequence ID" value="OPA99405.1"/>
    <property type="molecule type" value="Genomic_DNA"/>
</dbReference>
<name>A0A1T2Z4U9_PSEFL</name>
<evidence type="ECO:0000313" key="2">
    <source>
        <dbReference type="Proteomes" id="UP000190965"/>
    </source>
</evidence>
<evidence type="ECO:0008006" key="3">
    <source>
        <dbReference type="Google" id="ProtNLM"/>
    </source>
</evidence>
<protein>
    <recommendedName>
        <fullName evidence="3">NACHT domain-containing protein</fullName>
    </recommendedName>
</protein>
<organism evidence="1 2">
    <name type="scientific">Pseudomonas fluorescens</name>
    <dbReference type="NCBI Taxonomy" id="294"/>
    <lineage>
        <taxon>Bacteria</taxon>
        <taxon>Pseudomonadati</taxon>
        <taxon>Pseudomonadota</taxon>
        <taxon>Gammaproteobacteria</taxon>
        <taxon>Pseudomonadales</taxon>
        <taxon>Pseudomonadaceae</taxon>
        <taxon>Pseudomonas</taxon>
    </lineage>
</organism>